<organism evidence="1 2">
    <name type="scientific">Ancylostoma caninum</name>
    <name type="common">Dog hookworm</name>
    <dbReference type="NCBI Taxonomy" id="29170"/>
    <lineage>
        <taxon>Eukaryota</taxon>
        <taxon>Metazoa</taxon>
        <taxon>Ecdysozoa</taxon>
        <taxon>Nematoda</taxon>
        <taxon>Chromadorea</taxon>
        <taxon>Rhabditida</taxon>
        <taxon>Rhabditina</taxon>
        <taxon>Rhabditomorpha</taxon>
        <taxon>Strongyloidea</taxon>
        <taxon>Ancylostomatidae</taxon>
        <taxon>Ancylostomatinae</taxon>
        <taxon>Ancylostoma</taxon>
    </lineage>
</organism>
<keyword evidence="2" id="KW-1185">Reference proteome</keyword>
<proteinExistence type="predicted"/>
<accession>A0A368G9M7</accession>
<evidence type="ECO:0000313" key="1">
    <source>
        <dbReference type="EMBL" id="RCN39715.1"/>
    </source>
</evidence>
<reference evidence="1 2" key="1">
    <citation type="submission" date="2014-10" db="EMBL/GenBank/DDBJ databases">
        <title>Draft genome of the hookworm Ancylostoma caninum.</title>
        <authorList>
            <person name="Mitreva M."/>
        </authorList>
    </citation>
    <scope>NUCLEOTIDE SEQUENCE [LARGE SCALE GENOMIC DNA]</scope>
    <source>
        <strain evidence="1 2">Baltimore</strain>
    </source>
</reference>
<dbReference type="EMBL" id="JOJR01000323">
    <property type="protein sequence ID" value="RCN39715.1"/>
    <property type="molecule type" value="Genomic_DNA"/>
</dbReference>
<evidence type="ECO:0000313" key="2">
    <source>
        <dbReference type="Proteomes" id="UP000252519"/>
    </source>
</evidence>
<comment type="caution">
    <text evidence="1">The sequence shown here is derived from an EMBL/GenBank/DDBJ whole genome shotgun (WGS) entry which is preliminary data.</text>
</comment>
<dbReference type="AlphaFoldDB" id="A0A368G9M7"/>
<sequence>MVLVKSQCDAKKVPVSSLRKCKPVPRSAHTQVVSWKLLPSGACLERERLVIDRNGKLLFEKIMQNKCSCRRLVRTHKSTTSAEFALFF</sequence>
<dbReference type="OrthoDB" id="5787458at2759"/>
<protein>
    <submittedName>
        <fullName evidence="1">Uncharacterized protein</fullName>
    </submittedName>
</protein>
<name>A0A368G9M7_ANCCA</name>
<gene>
    <name evidence="1" type="ORF">ANCCAN_14334</name>
</gene>
<dbReference type="Proteomes" id="UP000252519">
    <property type="component" value="Unassembled WGS sequence"/>
</dbReference>